<dbReference type="STRING" id="988480.A0A075ANZ9"/>
<dbReference type="InterPro" id="IPR001373">
    <property type="entry name" value="Cullin_N"/>
</dbReference>
<dbReference type="SUPFAM" id="SSF74788">
    <property type="entry name" value="Cullin repeat-like"/>
    <property type="match status" value="1"/>
</dbReference>
<dbReference type="AlphaFoldDB" id="A0A075ANZ9"/>
<dbReference type="InterPro" id="IPR019559">
    <property type="entry name" value="Cullin_neddylation_domain"/>
</dbReference>
<dbReference type="SUPFAM" id="SSF75632">
    <property type="entry name" value="Cullin homology domain"/>
    <property type="match status" value="1"/>
</dbReference>
<dbReference type="InterPro" id="IPR036390">
    <property type="entry name" value="WH_DNA-bd_sf"/>
</dbReference>
<dbReference type="Proteomes" id="UP000281549">
    <property type="component" value="Unassembled WGS sequence"/>
</dbReference>
<dbReference type="Gene3D" id="3.30.230.130">
    <property type="entry name" value="Cullin, Chain C, Domain 2"/>
    <property type="match status" value="1"/>
</dbReference>
<dbReference type="InterPro" id="IPR059120">
    <property type="entry name" value="Cullin-like_AB"/>
</dbReference>
<keyword evidence="7" id="KW-1185">Reference proteome</keyword>
<dbReference type="InterPro" id="IPR036317">
    <property type="entry name" value="Cullin_homology_sf"/>
</dbReference>
<reference evidence="5 7" key="1">
    <citation type="journal article" date="2013" name="Curr. Biol.">
        <title>Shared signatures of parasitism and phylogenomics unite Cryptomycota and microsporidia.</title>
        <authorList>
            <person name="James T.Y."/>
            <person name="Pelin A."/>
            <person name="Bonen L."/>
            <person name="Ahrendt S."/>
            <person name="Sain D."/>
            <person name="Corradi N."/>
            <person name="Stajich J.E."/>
        </authorList>
    </citation>
    <scope>NUCLEOTIDE SEQUENCE [LARGE SCALE GENOMIC DNA]</scope>
    <source>
        <strain evidence="5 7">CSF55</strain>
        <strain evidence="5 7">CSF55</strain>
    </source>
</reference>
<evidence type="ECO:0000256" key="3">
    <source>
        <dbReference type="RuleBase" id="RU003829"/>
    </source>
</evidence>
<dbReference type="InterPro" id="IPR016159">
    <property type="entry name" value="Cullin_repeat-like_dom_sf"/>
</dbReference>
<dbReference type="Proteomes" id="UP000030755">
    <property type="component" value="Unassembled WGS sequence"/>
</dbReference>
<dbReference type="InterPro" id="IPR016158">
    <property type="entry name" value="Cullin_homology"/>
</dbReference>
<organism evidence="5 7">
    <name type="scientific">Rozella allomycis (strain CSF55)</name>
    <dbReference type="NCBI Taxonomy" id="988480"/>
    <lineage>
        <taxon>Eukaryota</taxon>
        <taxon>Fungi</taxon>
        <taxon>Fungi incertae sedis</taxon>
        <taxon>Cryptomycota</taxon>
        <taxon>Cryptomycota incertae sedis</taxon>
        <taxon>Rozella</taxon>
    </lineage>
</organism>
<dbReference type="PANTHER" id="PTHR11932">
    <property type="entry name" value="CULLIN"/>
    <property type="match status" value="1"/>
</dbReference>
<evidence type="ECO:0000256" key="1">
    <source>
        <dbReference type="ARBA" id="ARBA00006019"/>
    </source>
</evidence>
<dbReference type="EMBL" id="KE561209">
    <property type="protein sequence ID" value="EPZ31707.1"/>
    <property type="molecule type" value="Genomic_DNA"/>
</dbReference>
<dbReference type="SMART" id="SM00884">
    <property type="entry name" value="Cullin_Nedd8"/>
    <property type="match status" value="1"/>
</dbReference>
<comment type="similarity">
    <text evidence="1 2 3">Belongs to the cullin family.</text>
</comment>
<dbReference type="PROSITE" id="PS50069">
    <property type="entry name" value="CULLIN_2"/>
    <property type="match status" value="1"/>
</dbReference>
<accession>A0A075ANZ9</accession>
<dbReference type="SMART" id="SM00182">
    <property type="entry name" value="CULLIN"/>
    <property type="match status" value="1"/>
</dbReference>
<sequence length="625" mass="74102">MSEAEVFYGKIEEYFMLKCSEIGARIEIFQGYQYLAHLSKEWQNFKLSVSMVSDVCLYMNNGYCRQRRIRETMELALDCFKETVISNQLTKINGSLIEEINKERNGNIIERDTLSKIFTMMNELESIDYDYFMEKTRDYFVQEQEILMKFDDTKMYLAKVKARLEGEQERIVMFFPEISQKNFIDLVYDIFIKQPSSKICELNGGISKRLAHKDYECLTLFYNLFNPCGCMEVLNSYVRTFIVNFTAEKSNWMNEMINFYEYLSFVQIECFVNNKDIWKCMNQAFGDCIKNESNACSHLISYLDKIFRENIEEFENIFDKLIIIFRFIPDKDVFDLLFRKLLAKQLIQRKDISLIQSFVVRLKSECGLQYTQKMEGMINDAALSADYKEKSLQPIILTTSFWPLKSTKSSINLPLKLKEQLDVFEKSYLLKHNGRRLNWQFNLGQADLVINFLESRHEVNVSTIQMFILLLFQEAETLNADQISKSLNITLHEMERHILSLALGRFKILQKTPGDNFLRNSDIFTFNNSFKHKAFKFKVPLLQIKPSNSEVPNAEHSIEQVEEDRRYQYPFCCLLVLSYNMFHPEPSVIKKRIENLIEKEFIERDEENKYQTLNILNRQFYKYLA</sequence>
<evidence type="ECO:0000313" key="6">
    <source>
        <dbReference type="EMBL" id="RKP21112.1"/>
    </source>
</evidence>
<dbReference type="Pfam" id="PF00888">
    <property type="entry name" value="Cullin"/>
    <property type="match status" value="1"/>
</dbReference>
<dbReference type="InterPro" id="IPR036388">
    <property type="entry name" value="WH-like_DNA-bd_sf"/>
</dbReference>
<evidence type="ECO:0000313" key="5">
    <source>
        <dbReference type="EMBL" id="EPZ31707.1"/>
    </source>
</evidence>
<dbReference type="Gene3D" id="1.10.10.10">
    <property type="entry name" value="Winged helix-like DNA-binding domain superfamily/Winged helix DNA-binding domain"/>
    <property type="match status" value="1"/>
</dbReference>
<protein>
    <submittedName>
        <fullName evidence="5">Cullin CUL3-like protein</fullName>
    </submittedName>
    <submittedName>
        <fullName evidence="6">Cullin-domain-containing protein</fullName>
    </submittedName>
</protein>
<dbReference type="OrthoDB" id="27073at2759"/>
<gene>
    <name evidence="5" type="ORF">O9G_000186</name>
    <name evidence="6" type="ORF">ROZALSC1DRAFT_27444</name>
</gene>
<evidence type="ECO:0000259" key="4">
    <source>
        <dbReference type="PROSITE" id="PS50069"/>
    </source>
</evidence>
<proteinExistence type="inferred from homology"/>
<dbReference type="EMBL" id="ML004986">
    <property type="protein sequence ID" value="RKP21112.1"/>
    <property type="molecule type" value="Genomic_DNA"/>
</dbReference>
<reference evidence="8" key="2">
    <citation type="journal article" date="2018" name="Nat. Microbiol.">
        <title>Leveraging single-cell genomics to expand the fungal tree of life.</title>
        <authorList>
            <person name="Ahrendt S.R."/>
            <person name="Quandt C.A."/>
            <person name="Ciobanu D."/>
            <person name="Clum A."/>
            <person name="Salamov A."/>
            <person name="Andreopoulos B."/>
            <person name="Cheng J.F."/>
            <person name="Woyke T."/>
            <person name="Pelin A."/>
            <person name="Henrissat B."/>
            <person name="Reynolds N.K."/>
            <person name="Benny G.L."/>
            <person name="Smith M.E."/>
            <person name="James T.Y."/>
            <person name="Grigoriev I.V."/>
        </authorList>
    </citation>
    <scope>NUCLEOTIDE SEQUENCE [LARGE SCALE GENOMIC DNA]</scope>
    <source>
        <strain evidence="8">CSF55</strain>
    </source>
</reference>
<evidence type="ECO:0000313" key="8">
    <source>
        <dbReference type="Proteomes" id="UP000281549"/>
    </source>
</evidence>
<dbReference type="Pfam" id="PF26557">
    <property type="entry name" value="Cullin_AB"/>
    <property type="match status" value="1"/>
</dbReference>
<feature type="domain" description="Cullin family profile" evidence="4">
    <location>
        <begin position="313"/>
        <end position="502"/>
    </location>
</feature>
<reference evidence="6" key="3">
    <citation type="submission" date="2018-08" db="EMBL/GenBank/DDBJ databases">
        <title>Leveraging single-cell genomics to expand the Fungal Tree of Life.</title>
        <authorList>
            <consortium name="DOE Joint Genome Institute"/>
            <person name="Ahrendt S.R."/>
            <person name="Quandt C.A."/>
            <person name="Ciobanu D."/>
            <person name="Clum A."/>
            <person name="Salamov A."/>
            <person name="Andreopoulos B."/>
            <person name="Cheng J.-F."/>
            <person name="Woyke T."/>
            <person name="Pelin A."/>
            <person name="Henrissat B."/>
            <person name="Reynolds N."/>
            <person name="Benny G.L."/>
            <person name="Smith M.E."/>
            <person name="James T.Y."/>
            <person name="Grigoriev I.V."/>
        </authorList>
    </citation>
    <scope>NUCLEOTIDE SEQUENCE</scope>
    <source>
        <strain evidence="6">CSF55</strain>
    </source>
</reference>
<dbReference type="SUPFAM" id="SSF46785">
    <property type="entry name" value="Winged helix' DNA-binding domain"/>
    <property type="match status" value="1"/>
</dbReference>
<dbReference type="Gene3D" id="1.20.1310.10">
    <property type="entry name" value="Cullin Repeats"/>
    <property type="match status" value="3"/>
</dbReference>
<dbReference type="GO" id="GO:0006511">
    <property type="term" value="P:ubiquitin-dependent protein catabolic process"/>
    <property type="evidence" value="ECO:0007669"/>
    <property type="project" value="InterPro"/>
</dbReference>
<dbReference type="InterPro" id="IPR045093">
    <property type="entry name" value="Cullin"/>
</dbReference>
<evidence type="ECO:0000256" key="2">
    <source>
        <dbReference type="PROSITE-ProRule" id="PRU00330"/>
    </source>
</evidence>
<name>A0A075ANZ9_ROZAC</name>
<evidence type="ECO:0000313" key="7">
    <source>
        <dbReference type="Proteomes" id="UP000030755"/>
    </source>
</evidence>
<dbReference type="HOGENOM" id="CLU_004747_7_2_1"/>
<dbReference type="GO" id="GO:0031625">
    <property type="term" value="F:ubiquitin protein ligase binding"/>
    <property type="evidence" value="ECO:0007669"/>
    <property type="project" value="InterPro"/>
</dbReference>